<dbReference type="PANTHER" id="PTHR21879:SF27">
    <property type="entry name" value="OSIRIS 10A"/>
    <property type="match status" value="1"/>
</dbReference>
<organism evidence="2 3">
    <name type="scientific">Pararge aegeria aegeria</name>
    <dbReference type="NCBI Taxonomy" id="348720"/>
    <lineage>
        <taxon>Eukaryota</taxon>
        <taxon>Metazoa</taxon>
        <taxon>Ecdysozoa</taxon>
        <taxon>Arthropoda</taxon>
        <taxon>Hexapoda</taxon>
        <taxon>Insecta</taxon>
        <taxon>Pterygota</taxon>
        <taxon>Neoptera</taxon>
        <taxon>Endopterygota</taxon>
        <taxon>Lepidoptera</taxon>
        <taxon>Glossata</taxon>
        <taxon>Ditrysia</taxon>
        <taxon>Papilionoidea</taxon>
        <taxon>Nymphalidae</taxon>
        <taxon>Satyrinae</taxon>
        <taxon>Satyrini</taxon>
        <taxon>Parargina</taxon>
        <taxon>Pararge</taxon>
    </lineage>
</organism>
<comment type="caution">
    <text evidence="2">The sequence shown here is derived from an EMBL/GenBank/DDBJ whole genome shotgun (WGS) entry which is preliminary data.</text>
</comment>
<keyword evidence="3" id="KW-1185">Reference proteome</keyword>
<gene>
    <name evidence="2" type="primary">jg22293</name>
    <name evidence="2" type="ORF">PAEG_LOCUS26625</name>
</gene>
<reference evidence="2" key="1">
    <citation type="submission" date="2022-03" db="EMBL/GenBank/DDBJ databases">
        <authorList>
            <person name="Lindestad O."/>
        </authorList>
    </citation>
    <scope>NUCLEOTIDE SEQUENCE</scope>
</reference>
<name>A0A8S4SLQ5_9NEOP</name>
<protein>
    <submittedName>
        <fullName evidence="2">Jg22293 protein</fullName>
    </submittedName>
</protein>
<feature type="transmembrane region" description="Helical" evidence="1">
    <location>
        <begin position="202"/>
        <end position="226"/>
    </location>
</feature>
<evidence type="ECO:0000256" key="1">
    <source>
        <dbReference type="SAM" id="Phobius"/>
    </source>
</evidence>
<dbReference type="InterPro" id="IPR012464">
    <property type="entry name" value="DUF1676"/>
</dbReference>
<proteinExistence type="predicted"/>
<evidence type="ECO:0000313" key="2">
    <source>
        <dbReference type="EMBL" id="CAH2268234.1"/>
    </source>
</evidence>
<evidence type="ECO:0000313" key="3">
    <source>
        <dbReference type="Proteomes" id="UP000838756"/>
    </source>
</evidence>
<dbReference type="AlphaFoldDB" id="A0A8S4SLQ5"/>
<dbReference type="EMBL" id="CAKXAJ010026423">
    <property type="protein sequence ID" value="CAH2268234.1"/>
    <property type="molecule type" value="Genomic_DNA"/>
</dbReference>
<keyword evidence="1" id="KW-0812">Transmembrane</keyword>
<sequence length="311" mass="34785">MTNVHIRSRLKPNCEIEDIEPYRVKDKDDVFVKINGNLDWSEEDTSRFLDNEQLQIKNGAKFKRSNEEGSQLNECLSVSDRSEVGVCFGKELLNKLNDYDETDSFSLVTGVSFVRDEKLPRDIGNFLDKDPMDFRSIIEDASSLISKRSLHWDLGKFYPGLVMRIGPTLANGILEFVIDPRAKDRSFVHGKMTTGRLLTRNLLLPFLLGIKFHITTLLPLLLGLLLLASKKAFLLAKLAVFAVTLFTTRGTSYGGQNIFENFLSPSSSYLSSSHEHTGYNHGHHGNSGGHITSCSCSVTKPTSDYFGNIGL</sequence>
<dbReference type="GO" id="GO:0016020">
    <property type="term" value="C:membrane"/>
    <property type="evidence" value="ECO:0007669"/>
    <property type="project" value="TreeGrafter"/>
</dbReference>
<keyword evidence="1" id="KW-0472">Membrane</keyword>
<dbReference type="Pfam" id="PF07898">
    <property type="entry name" value="DUF1676"/>
    <property type="match status" value="1"/>
</dbReference>
<dbReference type="Proteomes" id="UP000838756">
    <property type="component" value="Unassembled WGS sequence"/>
</dbReference>
<accession>A0A8S4SLQ5</accession>
<dbReference type="OrthoDB" id="8197686at2759"/>
<keyword evidence="1" id="KW-1133">Transmembrane helix</keyword>
<dbReference type="PANTHER" id="PTHR21879">
    <property type="entry name" value="FI03362P-RELATED-RELATED"/>
    <property type="match status" value="1"/>
</dbReference>